<comment type="caution">
    <text evidence="1">The sequence shown here is derived from an EMBL/GenBank/DDBJ whole genome shotgun (WGS) entry which is preliminary data.</text>
</comment>
<evidence type="ECO:0000313" key="2">
    <source>
        <dbReference type="Proteomes" id="UP000631034"/>
    </source>
</evidence>
<gene>
    <name evidence="1" type="ORF">IHV25_02385</name>
</gene>
<dbReference type="AlphaFoldDB" id="A0A8J6YHU0"/>
<evidence type="ECO:0000313" key="1">
    <source>
        <dbReference type="EMBL" id="MBE1236501.1"/>
    </source>
</evidence>
<proteinExistence type="predicted"/>
<protein>
    <submittedName>
        <fullName evidence="1">Uncharacterized protein</fullName>
    </submittedName>
</protein>
<sequence length="147" mass="16179">MSKSIIFGALMMGVVLYTVFVMPADEHDPTLVLAGIPHTGKVLSAREAMEADTDVAREYYESRFVGQKFSDVDALCKREKGFLQAGLHRLASIDCLPRGEGQYDIRYSLAVNGSSEGTRQVWTLGVVYSPCTGKVVRIDPVSWTMAQ</sequence>
<dbReference type="EMBL" id="JACZHT010000001">
    <property type="protein sequence ID" value="MBE1236501.1"/>
    <property type="molecule type" value="Genomic_DNA"/>
</dbReference>
<name>A0A8J6YHU0_9PROT</name>
<dbReference type="Proteomes" id="UP000631034">
    <property type="component" value="Unassembled WGS sequence"/>
</dbReference>
<accession>A0A8J6YHU0</accession>
<keyword evidence="2" id="KW-1185">Reference proteome</keyword>
<organism evidence="1 2">
    <name type="scientific">Phaeovibrio sulfidiphilus</name>
    <dbReference type="NCBI Taxonomy" id="1220600"/>
    <lineage>
        <taxon>Bacteria</taxon>
        <taxon>Pseudomonadati</taxon>
        <taxon>Pseudomonadota</taxon>
        <taxon>Alphaproteobacteria</taxon>
        <taxon>Rhodospirillales</taxon>
        <taxon>Rhodospirillaceae</taxon>
        <taxon>Phaeovibrio</taxon>
    </lineage>
</organism>
<reference evidence="1" key="1">
    <citation type="submission" date="2020-10" db="EMBL/GenBank/DDBJ databases">
        <title>Genome sequence of the unusual species of purple photosynthetic bacteria, Phaeovibrio sulfidiphilus DSM 23193, type strain.</title>
        <authorList>
            <person name="Kyndt J.A."/>
            <person name="Meyer T.E."/>
        </authorList>
    </citation>
    <scope>NUCLEOTIDE SEQUENCE</scope>
    <source>
        <strain evidence="1">DSM 23193</strain>
    </source>
</reference>
<dbReference type="RefSeq" id="WP_192533356.1">
    <property type="nucleotide sequence ID" value="NZ_JACZHT010000001.1"/>
</dbReference>